<sequence length="137" mass="15083">MNNYTFDELTVGMTESFKVKITEEMLDAFKGITGDVNPLHNDEEFAKAKGHPGRVAYGMLTASFLSTLAGVYIPGERSLIQQVETKFAKPVYIGDELTVTGEIVELVESVQRLELKVTITNQDGKKVLRGTMGILVV</sequence>
<dbReference type="GO" id="GO:0006633">
    <property type="term" value="P:fatty acid biosynthetic process"/>
    <property type="evidence" value="ECO:0007669"/>
    <property type="project" value="TreeGrafter"/>
</dbReference>
<dbReference type="RefSeq" id="WP_097076401.1">
    <property type="nucleotide sequence ID" value="NZ_OBMR01000006.1"/>
</dbReference>
<dbReference type="InterPro" id="IPR029069">
    <property type="entry name" value="HotDog_dom_sf"/>
</dbReference>
<reference evidence="2 3" key="1">
    <citation type="submission" date="2017-08" db="EMBL/GenBank/DDBJ databases">
        <authorList>
            <person name="de Groot N.N."/>
        </authorList>
    </citation>
    <scope>NUCLEOTIDE SEQUENCE [LARGE SCALE GENOMIC DNA]</scope>
    <source>
        <strain evidence="2 3">DSM 9787</strain>
    </source>
</reference>
<dbReference type="Proteomes" id="UP000219563">
    <property type="component" value="Unassembled WGS sequence"/>
</dbReference>
<evidence type="ECO:0000313" key="3">
    <source>
        <dbReference type="Proteomes" id="UP000219563"/>
    </source>
</evidence>
<proteinExistence type="predicted"/>
<dbReference type="InterPro" id="IPR050965">
    <property type="entry name" value="UPF0336/Enoyl-CoA_hydratase"/>
</dbReference>
<name>A0A285S9K9_9FIRM</name>
<dbReference type="SUPFAM" id="SSF54637">
    <property type="entry name" value="Thioesterase/thiol ester dehydrase-isomerase"/>
    <property type="match status" value="1"/>
</dbReference>
<dbReference type="CDD" id="cd03449">
    <property type="entry name" value="R_hydratase"/>
    <property type="match status" value="1"/>
</dbReference>
<dbReference type="GO" id="GO:0019171">
    <property type="term" value="F:(3R)-hydroxyacyl-[acyl-carrier-protein] dehydratase activity"/>
    <property type="evidence" value="ECO:0007669"/>
    <property type="project" value="TreeGrafter"/>
</dbReference>
<dbReference type="PANTHER" id="PTHR43437:SF3">
    <property type="entry name" value="HYDROXYACYL-THIOESTER DEHYDRATASE TYPE 2, MITOCHONDRIAL"/>
    <property type="match status" value="1"/>
</dbReference>
<dbReference type="AlphaFoldDB" id="A0A285S9K9"/>
<organism evidence="2 3">
    <name type="scientific">Pseudobutyrivibrio ruminis DSM 9787</name>
    <dbReference type="NCBI Taxonomy" id="1123011"/>
    <lineage>
        <taxon>Bacteria</taxon>
        <taxon>Bacillati</taxon>
        <taxon>Bacillota</taxon>
        <taxon>Clostridia</taxon>
        <taxon>Lachnospirales</taxon>
        <taxon>Lachnospiraceae</taxon>
        <taxon>Pseudobutyrivibrio</taxon>
    </lineage>
</organism>
<gene>
    <name evidence="2" type="ORF">SAMN02910411_2050</name>
</gene>
<dbReference type="Pfam" id="PF01575">
    <property type="entry name" value="MaoC_dehydratas"/>
    <property type="match status" value="1"/>
</dbReference>
<dbReference type="PANTHER" id="PTHR43437">
    <property type="entry name" value="HYDROXYACYL-THIOESTER DEHYDRATASE TYPE 2, MITOCHONDRIAL-RELATED"/>
    <property type="match status" value="1"/>
</dbReference>
<protein>
    <submittedName>
        <fullName evidence="2">3-hydroxybutyryl-CoA dehydratase</fullName>
    </submittedName>
</protein>
<feature type="domain" description="MaoC-like" evidence="1">
    <location>
        <begin position="18"/>
        <end position="113"/>
    </location>
</feature>
<dbReference type="EMBL" id="OBMR01000006">
    <property type="protein sequence ID" value="SOC04309.1"/>
    <property type="molecule type" value="Genomic_DNA"/>
</dbReference>
<dbReference type="InterPro" id="IPR002539">
    <property type="entry name" value="MaoC-like_dom"/>
</dbReference>
<accession>A0A285S9K9</accession>
<evidence type="ECO:0000313" key="2">
    <source>
        <dbReference type="EMBL" id="SOC04309.1"/>
    </source>
</evidence>
<dbReference type="Gene3D" id="3.10.129.10">
    <property type="entry name" value="Hotdog Thioesterase"/>
    <property type="match status" value="1"/>
</dbReference>
<evidence type="ECO:0000259" key="1">
    <source>
        <dbReference type="Pfam" id="PF01575"/>
    </source>
</evidence>